<dbReference type="EMBL" id="PSYR01000001">
    <property type="protein sequence ID" value="RCN58876.1"/>
    <property type="molecule type" value="Genomic_DNA"/>
</dbReference>
<protein>
    <submittedName>
        <fullName evidence="1">Uncharacterized protein</fullName>
    </submittedName>
</protein>
<evidence type="ECO:0000313" key="1">
    <source>
        <dbReference type="EMBL" id="RCN58876.1"/>
    </source>
</evidence>
<dbReference type="STRING" id="163359.A9R16_13525"/>
<sequence>MKQLVKLVRLNNLIYNANRDPQVYRRVPKKPFRIQALLEGEGRAHAQVIVDGESQARCDQQITLPNTFTCEVAFDTAGSRVATLIVEKGGESFRQDLRLDVIEHAWIG</sequence>
<dbReference type="Proteomes" id="UP000253250">
    <property type="component" value="Unassembled WGS sequence"/>
</dbReference>
<proteinExistence type="predicted"/>
<evidence type="ECO:0000313" key="2">
    <source>
        <dbReference type="Proteomes" id="UP000253250"/>
    </source>
</evidence>
<accession>A0A1C2G0R0</accession>
<name>A0A1C2G0R0_9GAMM</name>
<dbReference type="AlphaFoldDB" id="A0A1C2G0R0"/>
<organism evidence="1 2">
    <name type="scientific">Acidiferrobacter thiooxydans</name>
    <dbReference type="NCBI Taxonomy" id="163359"/>
    <lineage>
        <taxon>Bacteria</taxon>
        <taxon>Pseudomonadati</taxon>
        <taxon>Pseudomonadota</taxon>
        <taxon>Gammaproteobacteria</taxon>
        <taxon>Acidiferrobacterales</taxon>
        <taxon>Acidiferrobacteraceae</taxon>
        <taxon>Acidiferrobacter</taxon>
    </lineage>
</organism>
<dbReference type="OrthoDB" id="5295626at2"/>
<comment type="caution">
    <text evidence="1">The sequence shown here is derived from an EMBL/GenBank/DDBJ whole genome shotgun (WGS) entry which is preliminary data.</text>
</comment>
<gene>
    <name evidence="1" type="ORF">C4900_03705</name>
</gene>
<reference evidence="1 2" key="1">
    <citation type="submission" date="2018-02" db="EMBL/GenBank/DDBJ databases">
        <title>Insights into the biology of acidophilic members of the Acidiferrobacteraceae family derived from comparative genomic analyses.</title>
        <authorList>
            <person name="Issotta F."/>
            <person name="Thyssen C."/>
            <person name="Mena C."/>
            <person name="Moya A."/>
            <person name="Bellenberg S."/>
            <person name="Sproer C."/>
            <person name="Covarrubias P.C."/>
            <person name="Sand W."/>
            <person name="Quatrini R."/>
            <person name="Vera M."/>
        </authorList>
    </citation>
    <scope>NUCLEOTIDE SEQUENCE [LARGE SCALE GENOMIC DNA]</scope>
    <source>
        <strain evidence="2">m-1</strain>
    </source>
</reference>
<keyword evidence="2" id="KW-1185">Reference proteome</keyword>
<dbReference type="RefSeq" id="WP_065971007.1">
    <property type="nucleotide sequence ID" value="NZ_CP080624.1"/>
</dbReference>